<gene>
    <name evidence="1" type="ORF">ECRASSUSDP1_LOCUS23907</name>
</gene>
<reference evidence="1" key="1">
    <citation type="submission" date="2023-07" db="EMBL/GenBank/DDBJ databases">
        <authorList>
            <consortium name="AG Swart"/>
            <person name="Singh M."/>
            <person name="Singh A."/>
            <person name="Seah K."/>
            <person name="Emmerich C."/>
        </authorList>
    </citation>
    <scope>NUCLEOTIDE SEQUENCE</scope>
    <source>
        <strain evidence="1">DP1</strain>
    </source>
</reference>
<sequence>MNETKVLVGPRIKFTFTGLRKPNYTQIRFRNDTKLPCLNRRPLISIKRRRDQMNNSLLKVQRKRILFSQSPPPSEGYFKKGLRPPKFFCKLEKDTWIPVTKALCERFRRKRAGRNRPNRNVNDLTNPRRMTIRAESRFHL</sequence>
<dbReference type="AlphaFoldDB" id="A0AAD1Y0T7"/>
<dbReference type="Proteomes" id="UP001295684">
    <property type="component" value="Unassembled WGS sequence"/>
</dbReference>
<name>A0AAD1Y0T7_EUPCR</name>
<evidence type="ECO:0000313" key="1">
    <source>
        <dbReference type="EMBL" id="CAI2382434.1"/>
    </source>
</evidence>
<protein>
    <submittedName>
        <fullName evidence="1">Uncharacterized protein</fullName>
    </submittedName>
</protein>
<dbReference type="EMBL" id="CAMPGE010024611">
    <property type="protein sequence ID" value="CAI2382434.1"/>
    <property type="molecule type" value="Genomic_DNA"/>
</dbReference>
<proteinExistence type="predicted"/>
<accession>A0AAD1Y0T7</accession>
<comment type="caution">
    <text evidence="1">The sequence shown here is derived from an EMBL/GenBank/DDBJ whole genome shotgun (WGS) entry which is preliminary data.</text>
</comment>
<keyword evidence="2" id="KW-1185">Reference proteome</keyword>
<evidence type="ECO:0000313" key="2">
    <source>
        <dbReference type="Proteomes" id="UP001295684"/>
    </source>
</evidence>
<organism evidence="1 2">
    <name type="scientific">Euplotes crassus</name>
    <dbReference type="NCBI Taxonomy" id="5936"/>
    <lineage>
        <taxon>Eukaryota</taxon>
        <taxon>Sar</taxon>
        <taxon>Alveolata</taxon>
        <taxon>Ciliophora</taxon>
        <taxon>Intramacronucleata</taxon>
        <taxon>Spirotrichea</taxon>
        <taxon>Hypotrichia</taxon>
        <taxon>Euplotida</taxon>
        <taxon>Euplotidae</taxon>
        <taxon>Moneuplotes</taxon>
    </lineage>
</organism>